<gene>
    <name evidence="2" type="ORF">FPE_LOCUS7838</name>
</gene>
<feature type="transmembrane region" description="Helical" evidence="1">
    <location>
        <begin position="12"/>
        <end position="34"/>
    </location>
</feature>
<sequence>MEKEPRRLAITATQIVFLLILPLLFLDFFCGNIIPFDQCKSTFLPSSTSLILQHGEHILGNGRDSILRNYHDTVQEEHKSMKFLLSRVVTGAIVGLKFHGHLALNFSDSPGGHSMQDFKQFLKQAYNLKFVHVSEINRPNLVLLSRRKT</sequence>
<keyword evidence="1" id="KW-0812">Transmembrane</keyword>
<name>A0AAD2DQ50_9LAMI</name>
<evidence type="ECO:0000256" key="1">
    <source>
        <dbReference type="SAM" id="Phobius"/>
    </source>
</evidence>
<accession>A0AAD2DQ50</accession>
<dbReference type="Proteomes" id="UP000834106">
    <property type="component" value="Chromosome 4"/>
</dbReference>
<protein>
    <submittedName>
        <fullName evidence="2">Uncharacterized protein</fullName>
    </submittedName>
</protein>
<proteinExistence type="predicted"/>
<keyword evidence="1" id="KW-1133">Transmembrane helix</keyword>
<evidence type="ECO:0000313" key="2">
    <source>
        <dbReference type="EMBL" id="CAI9760408.1"/>
    </source>
</evidence>
<keyword evidence="1" id="KW-0472">Membrane</keyword>
<evidence type="ECO:0000313" key="3">
    <source>
        <dbReference type="Proteomes" id="UP000834106"/>
    </source>
</evidence>
<dbReference type="EMBL" id="OU503039">
    <property type="protein sequence ID" value="CAI9760408.1"/>
    <property type="molecule type" value="Genomic_DNA"/>
</dbReference>
<dbReference type="AlphaFoldDB" id="A0AAD2DQ50"/>
<keyword evidence="3" id="KW-1185">Reference proteome</keyword>
<organism evidence="2 3">
    <name type="scientific">Fraxinus pennsylvanica</name>
    <dbReference type="NCBI Taxonomy" id="56036"/>
    <lineage>
        <taxon>Eukaryota</taxon>
        <taxon>Viridiplantae</taxon>
        <taxon>Streptophyta</taxon>
        <taxon>Embryophyta</taxon>
        <taxon>Tracheophyta</taxon>
        <taxon>Spermatophyta</taxon>
        <taxon>Magnoliopsida</taxon>
        <taxon>eudicotyledons</taxon>
        <taxon>Gunneridae</taxon>
        <taxon>Pentapetalae</taxon>
        <taxon>asterids</taxon>
        <taxon>lamiids</taxon>
        <taxon>Lamiales</taxon>
        <taxon>Oleaceae</taxon>
        <taxon>Oleeae</taxon>
        <taxon>Fraxinus</taxon>
    </lineage>
</organism>
<reference evidence="2" key="1">
    <citation type="submission" date="2023-05" db="EMBL/GenBank/DDBJ databases">
        <authorList>
            <person name="Huff M."/>
        </authorList>
    </citation>
    <scope>NUCLEOTIDE SEQUENCE</scope>
</reference>